<gene>
    <name evidence="3" type="ORF">METZ01_LOCUS371170</name>
</gene>
<accession>A0A382T8D7</accession>
<dbReference type="Gene3D" id="3.30.1540.10">
    <property type="entry name" value="formyl-coa transferase, domain 3"/>
    <property type="match status" value="1"/>
</dbReference>
<organism evidence="3">
    <name type="scientific">marine metagenome</name>
    <dbReference type="NCBI Taxonomy" id="408172"/>
    <lineage>
        <taxon>unclassified sequences</taxon>
        <taxon>metagenomes</taxon>
        <taxon>ecological metagenomes</taxon>
    </lineage>
</organism>
<dbReference type="PANTHER" id="PTHR48207:SF4">
    <property type="entry name" value="BLL6097 PROTEIN"/>
    <property type="match status" value="1"/>
</dbReference>
<dbReference type="InterPro" id="IPR050483">
    <property type="entry name" value="CoA-transferase_III_domain"/>
</dbReference>
<dbReference type="InterPro" id="IPR003673">
    <property type="entry name" value="CoA-Trfase_fam_III"/>
</dbReference>
<evidence type="ECO:0008006" key="4">
    <source>
        <dbReference type="Google" id="ProtNLM"/>
    </source>
</evidence>
<dbReference type="Pfam" id="PF02515">
    <property type="entry name" value="CoA_transf_3"/>
    <property type="match status" value="1"/>
</dbReference>
<evidence type="ECO:0000256" key="1">
    <source>
        <dbReference type="ARBA" id="ARBA00022679"/>
    </source>
</evidence>
<evidence type="ECO:0000256" key="2">
    <source>
        <dbReference type="SAM" id="MobiDB-lite"/>
    </source>
</evidence>
<proteinExistence type="predicted"/>
<dbReference type="EMBL" id="UINC01134649">
    <property type="protein sequence ID" value="SVD18316.1"/>
    <property type="molecule type" value="Genomic_DNA"/>
</dbReference>
<feature type="non-terminal residue" evidence="3">
    <location>
        <position position="1"/>
    </location>
</feature>
<reference evidence="3" key="1">
    <citation type="submission" date="2018-05" db="EMBL/GenBank/DDBJ databases">
        <authorList>
            <person name="Lanie J.A."/>
            <person name="Ng W.-L."/>
            <person name="Kazmierczak K.M."/>
            <person name="Andrzejewski T.M."/>
            <person name="Davidsen T.M."/>
            <person name="Wayne K.J."/>
            <person name="Tettelin H."/>
            <person name="Glass J.I."/>
            <person name="Rusch D."/>
            <person name="Podicherti R."/>
            <person name="Tsui H.-C.T."/>
            <person name="Winkler M.E."/>
        </authorList>
    </citation>
    <scope>NUCLEOTIDE SEQUENCE</scope>
</reference>
<sequence length="124" mass="13800">HSARVSNSETVYGILREIVATRTTAEWVRDLNAANIPVMKVITKEDLLEEGQLKATGFWHSVEHPTEGKLRFTDPPARYSKTPSTIRDMPPLLGQQSAEILAEVGHSENEIEELFAANVSYQPA</sequence>
<evidence type="ECO:0000313" key="3">
    <source>
        <dbReference type="EMBL" id="SVD18316.1"/>
    </source>
</evidence>
<protein>
    <recommendedName>
        <fullName evidence="4">CoA transferase</fullName>
    </recommendedName>
</protein>
<dbReference type="Gene3D" id="3.40.50.10540">
    <property type="entry name" value="Crotonobetainyl-coa:carnitine coa-transferase, domain 1"/>
    <property type="match status" value="1"/>
</dbReference>
<dbReference type="SUPFAM" id="SSF89796">
    <property type="entry name" value="CoA-transferase family III (CaiB/BaiF)"/>
    <property type="match status" value="1"/>
</dbReference>
<dbReference type="GO" id="GO:0008410">
    <property type="term" value="F:CoA-transferase activity"/>
    <property type="evidence" value="ECO:0007669"/>
    <property type="project" value="TreeGrafter"/>
</dbReference>
<dbReference type="AlphaFoldDB" id="A0A382T8D7"/>
<dbReference type="InterPro" id="IPR023606">
    <property type="entry name" value="CoA-Trfase_III_dom_1_sf"/>
</dbReference>
<name>A0A382T8D7_9ZZZZ</name>
<dbReference type="PANTHER" id="PTHR48207">
    <property type="entry name" value="SUCCINATE--HYDROXYMETHYLGLUTARATE COA-TRANSFERASE"/>
    <property type="match status" value="1"/>
</dbReference>
<keyword evidence="1" id="KW-0808">Transferase</keyword>
<dbReference type="InterPro" id="IPR044855">
    <property type="entry name" value="CoA-Trfase_III_dom3_sf"/>
</dbReference>
<feature type="region of interest" description="Disordered" evidence="2">
    <location>
        <begin position="67"/>
        <end position="90"/>
    </location>
</feature>